<sequence length="88" mass="10598">MRKLNTEILFVNSTDIYSSHDRIILLQEIYNNERFQSLENCLYYYLIDREKEVSRDGRKLYLEPPIKNGEILTLNIDHLAIRHVEMIL</sequence>
<dbReference type="Proteomes" id="UP000036681">
    <property type="component" value="Unplaced"/>
</dbReference>
<keyword evidence="1" id="KW-1185">Reference proteome</keyword>
<name>A0A0M3HPG9_ASCLU</name>
<evidence type="ECO:0000313" key="2">
    <source>
        <dbReference type="WBParaSite" id="ALUE_0000378701-mRNA-1"/>
    </source>
</evidence>
<reference evidence="2" key="1">
    <citation type="submission" date="2017-02" db="UniProtKB">
        <authorList>
            <consortium name="WormBaseParasite"/>
        </authorList>
    </citation>
    <scope>IDENTIFICATION</scope>
</reference>
<evidence type="ECO:0000313" key="1">
    <source>
        <dbReference type="Proteomes" id="UP000036681"/>
    </source>
</evidence>
<proteinExistence type="predicted"/>
<protein>
    <submittedName>
        <fullName evidence="2">Uncharacterized protein</fullName>
    </submittedName>
</protein>
<accession>A0A0M3HPG9</accession>
<dbReference type="WBParaSite" id="ALUE_0000378701-mRNA-1">
    <property type="protein sequence ID" value="ALUE_0000378701-mRNA-1"/>
    <property type="gene ID" value="ALUE_0000378701"/>
</dbReference>
<organism evidence="1 2">
    <name type="scientific">Ascaris lumbricoides</name>
    <name type="common">Giant roundworm</name>
    <dbReference type="NCBI Taxonomy" id="6252"/>
    <lineage>
        <taxon>Eukaryota</taxon>
        <taxon>Metazoa</taxon>
        <taxon>Ecdysozoa</taxon>
        <taxon>Nematoda</taxon>
        <taxon>Chromadorea</taxon>
        <taxon>Rhabditida</taxon>
        <taxon>Spirurina</taxon>
        <taxon>Ascaridomorpha</taxon>
        <taxon>Ascaridoidea</taxon>
        <taxon>Ascarididae</taxon>
        <taxon>Ascaris</taxon>
    </lineage>
</organism>
<dbReference type="AlphaFoldDB" id="A0A0M3HPG9"/>